<proteinExistence type="predicted"/>
<evidence type="ECO:0000313" key="2">
    <source>
        <dbReference type="WBParaSite" id="PS1159_v2.g9893.t1"/>
    </source>
</evidence>
<dbReference type="Proteomes" id="UP000887580">
    <property type="component" value="Unplaced"/>
</dbReference>
<accession>A0AC35GYA9</accession>
<evidence type="ECO:0000313" key="1">
    <source>
        <dbReference type="Proteomes" id="UP000887580"/>
    </source>
</evidence>
<protein>
    <submittedName>
        <fullName evidence="2">Arrestin-like N-terminal domain-containing protein</fullName>
    </submittedName>
</protein>
<sequence length="162" mass="18532">MVKLDKFEIVLNNPEHVYFAGQEISGKIIIETSEIKKVNEILLELKGRARTYWTKHSGKSRTHCSDSVPYFCEQLNTHYTQKFIVTSPDGKSREKVLPAGIHEVPFSYTLPKTIPSSFEGEYGFVRYTCKATCERPWDFDIICRKAFTVIGIEDINGDSEVC</sequence>
<name>A0AC35GYA9_9BILA</name>
<organism evidence="1 2">
    <name type="scientific">Panagrolaimus sp. PS1159</name>
    <dbReference type="NCBI Taxonomy" id="55785"/>
    <lineage>
        <taxon>Eukaryota</taxon>
        <taxon>Metazoa</taxon>
        <taxon>Ecdysozoa</taxon>
        <taxon>Nematoda</taxon>
        <taxon>Chromadorea</taxon>
        <taxon>Rhabditida</taxon>
        <taxon>Tylenchina</taxon>
        <taxon>Panagrolaimomorpha</taxon>
        <taxon>Panagrolaimoidea</taxon>
        <taxon>Panagrolaimidae</taxon>
        <taxon>Panagrolaimus</taxon>
    </lineage>
</organism>
<reference evidence="2" key="1">
    <citation type="submission" date="2022-11" db="UniProtKB">
        <authorList>
            <consortium name="WormBaseParasite"/>
        </authorList>
    </citation>
    <scope>IDENTIFICATION</scope>
</reference>
<dbReference type="WBParaSite" id="PS1159_v2.g9893.t1">
    <property type="protein sequence ID" value="PS1159_v2.g9893.t1"/>
    <property type="gene ID" value="PS1159_v2.g9893"/>
</dbReference>